<dbReference type="GO" id="GO:0022625">
    <property type="term" value="C:cytosolic large ribosomal subunit"/>
    <property type="evidence" value="ECO:0007669"/>
    <property type="project" value="TreeGrafter"/>
</dbReference>
<dbReference type="EMBL" id="QRWX01000001">
    <property type="protein sequence ID" value="RGT57763.1"/>
    <property type="molecule type" value="Genomic_DNA"/>
</dbReference>
<comment type="caution">
    <text evidence="7">The sequence shown here is derived from an EMBL/GenBank/DDBJ whole genome shotgun (WGS) entry which is preliminary data.</text>
</comment>
<dbReference type="InterPro" id="IPR036049">
    <property type="entry name" value="Ribosomal_uL29_sf"/>
</dbReference>
<evidence type="ECO:0000256" key="3">
    <source>
        <dbReference type="ARBA" id="ARBA00023274"/>
    </source>
</evidence>
<dbReference type="GeneID" id="89621177"/>
<evidence type="ECO:0000256" key="1">
    <source>
        <dbReference type="ARBA" id="ARBA00009254"/>
    </source>
</evidence>
<dbReference type="InterPro" id="IPR050063">
    <property type="entry name" value="Ribosomal_protein_uL29"/>
</dbReference>
<dbReference type="InterPro" id="IPR018254">
    <property type="entry name" value="Ribosomal_uL29_CS"/>
</dbReference>
<dbReference type="GO" id="GO:0003735">
    <property type="term" value="F:structural constituent of ribosome"/>
    <property type="evidence" value="ECO:0007669"/>
    <property type="project" value="InterPro"/>
</dbReference>
<dbReference type="AlphaFoldDB" id="A0A412PHY8"/>
<evidence type="ECO:0000256" key="2">
    <source>
        <dbReference type="ARBA" id="ARBA00022980"/>
    </source>
</evidence>
<keyword evidence="3 5" id="KW-0687">Ribonucleoprotein</keyword>
<proteinExistence type="inferred from homology"/>
<dbReference type="PANTHER" id="PTHR10916">
    <property type="entry name" value="60S RIBOSOMAL PROTEIN L35/50S RIBOSOMAL PROTEIN L29"/>
    <property type="match status" value="1"/>
</dbReference>
<feature type="coiled-coil region" evidence="6">
    <location>
        <begin position="4"/>
        <end position="31"/>
    </location>
</feature>
<name>A0A412PHY8_9FIRM</name>
<dbReference type="FunFam" id="1.10.287.310:FF:000001">
    <property type="entry name" value="50S ribosomal protein L29"/>
    <property type="match status" value="1"/>
</dbReference>
<protein>
    <recommendedName>
        <fullName evidence="4 5">Large ribosomal subunit protein uL29</fullName>
    </recommendedName>
</protein>
<dbReference type="InterPro" id="IPR001854">
    <property type="entry name" value="Ribosomal_uL29"/>
</dbReference>
<comment type="similarity">
    <text evidence="1 5">Belongs to the universal ribosomal protein uL29 family.</text>
</comment>
<organism evidence="7 8">
    <name type="scientific">Solobacterium moorei</name>
    <dbReference type="NCBI Taxonomy" id="102148"/>
    <lineage>
        <taxon>Bacteria</taxon>
        <taxon>Bacillati</taxon>
        <taxon>Bacillota</taxon>
        <taxon>Erysipelotrichia</taxon>
        <taxon>Erysipelotrichales</taxon>
        <taxon>Erysipelotrichaceae</taxon>
        <taxon>Solobacterium</taxon>
    </lineage>
</organism>
<accession>A0A412PHY8</accession>
<dbReference type="RefSeq" id="WP_006525012.1">
    <property type="nucleotide sequence ID" value="NZ_AP028934.1"/>
</dbReference>
<dbReference type="HAMAP" id="MF_00374">
    <property type="entry name" value="Ribosomal_uL29"/>
    <property type="match status" value="1"/>
</dbReference>
<dbReference type="NCBIfam" id="TIGR00012">
    <property type="entry name" value="L29"/>
    <property type="match status" value="1"/>
</dbReference>
<evidence type="ECO:0000256" key="5">
    <source>
        <dbReference type="HAMAP-Rule" id="MF_00374"/>
    </source>
</evidence>
<dbReference type="Proteomes" id="UP000284731">
    <property type="component" value="Unassembled WGS sequence"/>
</dbReference>
<dbReference type="PANTHER" id="PTHR10916:SF0">
    <property type="entry name" value="LARGE RIBOSOMAL SUBUNIT PROTEIN UL29C"/>
    <property type="match status" value="1"/>
</dbReference>
<gene>
    <name evidence="5" type="primary">rpmC</name>
    <name evidence="7" type="ORF">DWX20_01565</name>
</gene>
<dbReference type="PROSITE" id="PS00579">
    <property type="entry name" value="RIBOSOMAL_L29"/>
    <property type="match status" value="1"/>
</dbReference>
<evidence type="ECO:0000313" key="8">
    <source>
        <dbReference type="Proteomes" id="UP000284731"/>
    </source>
</evidence>
<dbReference type="SUPFAM" id="SSF46561">
    <property type="entry name" value="Ribosomal protein L29 (L29p)"/>
    <property type="match status" value="1"/>
</dbReference>
<dbReference type="GO" id="GO:0006412">
    <property type="term" value="P:translation"/>
    <property type="evidence" value="ECO:0007669"/>
    <property type="project" value="UniProtKB-UniRule"/>
</dbReference>
<evidence type="ECO:0000313" key="7">
    <source>
        <dbReference type="EMBL" id="RGT57763.1"/>
    </source>
</evidence>
<keyword evidence="2 5" id="KW-0689">Ribosomal protein</keyword>
<sequence length="66" mass="7592">MNVKEIRDLSNEELEKEVTSLKEELYTLRFAQATGNLENPARMRDIKKTIARIKTVLTERASAQAK</sequence>
<evidence type="ECO:0000256" key="6">
    <source>
        <dbReference type="SAM" id="Coils"/>
    </source>
</evidence>
<reference evidence="7 8" key="1">
    <citation type="submission" date="2018-08" db="EMBL/GenBank/DDBJ databases">
        <title>A genome reference for cultivated species of the human gut microbiota.</title>
        <authorList>
            <person name="Zou Y."/>
            <person name="Xue W."/>
            <person name="Luo G."/>
        </authorList>
    </citation>
    <scope>NUCLEOTIDE SEQUENCE [LARGE SCALE GENOMIC DNA]</scope>
    <source>
        <strain evidence="7 8">AF18-46</strain>
    </source>
</reference>
<evidence type="ECO:0000256" key="4">
    <source>
        <dbReference type="ARBA" id="ARBA00035204"/>
    </source>
</evidence>
<dbReference type="Gene3D" id="1.10.287.310">
    <property type="match status" value="1"/>
</dbReference>
<keyword evidence="6" id="KW-0175">Coiled coil</keyword>
<dbReference type="Pfam" id="PF00831">
    <property type="entry name" value="Ribosomal_L29"/>
    <property type="match status" value="1"/>
</dbReference>
<dbReference type="CDD" id="cd00427">
    <property type="entry name" value="Ribosomal_L29_HIP"/>
    <property type="match status" value="1"/>
</dbReference>